<dbReference type="Proteomes" id="UP000218209">
    <property type="component" value="Unassembled WGS sequence"/>
</dbReference>
<dbReference type="AlphaFoldDB" id="A0A1X6P563"/>
<name>A0A1X6P563_PORUM</name>
<dbReference type="EMBL" id="KV918882">
    <property type="protein sequence ID" value="OSX76021.1"/>
    <property type="molecule type" value="Genomic_DNA"/>
</dbReference>
<evidence type="ECO:0000313" key="2">
    <source>
        <dbReference type="Proteomes" id="UP000218209"/>
    </source>
</evidence>
<accession>A0A1X6P563</accession>
<proteinExistence type="predicted"/>
<keyword evidence="2" id="KW-1185">Reference proteome</keyword>
<evidence type="ECO:0000313" key="1">
    <source>
        <dbReference type="EMBL" id="OSX76021.1"/>
    </source>
</evidence>
<protein>
    <submittedName>
        <fullName evidence="1">Uncharacterized protein</fullName>
    </submittedName>
</protein>
<gene>
    <name evidence="1" type="ORF">BU14_0209s0013</name>
</gene>
<reference evidence="1 2" key="1">
    <citation type="submission" date="2017-03" db="EMBL/GenBank/DDBJ databases">
        <title>WGS assembly of Porphyra umbilicalis.</title>
        <authorList>
            <person name="Brawley S.H."/>
            <person name="Blouin N.A."/>
            <person name="Ficko-Blean E."/>
            <person name="Wheeler G.L."/>
            <person name="Lohr M."/>
            <person name="Goodson H.V."/>
            <person name="Jenkins J.W."/>
            <person name="Blaby-Haas C.E."/>
            <person name="Helliwell K.E."/>
            <person name="Chan C."/>
            <person name="Marriage T."/>
            <person name="Bhattacharya D."/>
            <person name="Klein A.S."/>
            <person name="Badis Y."/>
            <person name="Brodie J."/>
            <person name="Cao Y."/>
            <person name="Collen J."/>
            <person name="Dittami S.M."/>
            <person name="Gachon C.M."/>
            <person name="Green B.R."/>
            <person name="Karpowicz S."/>
            <person name="Kim J.W."/>
            <person name="Kudahl U."/>
            <person name="Lin S."/>
            <person name="Michel G."/>
            <person name="Mittag M."/>
            <person name="Olson B.J."/>
            <person name="Pangilinan J."/>
            <person name="Peng Y."/>
            <person name="Qiu H."/>
            <person name="Shu S."/>
            <person name="Singer J.T."/>
            <person name="Smith A.G."/>
            <person name="Sprecher B.N."/>
            <person name="Wagner V."/>
            <person name="Wang W."/>
            <person name="Wang Z.-Y."/>
            <person name="Yan J."/>
            <person name="Yarish C."/>
            <person name="Zoeuner-Riek S."/>
            <person name="Zhuang Y."/>
            <person name="Zou Y."/>
            <person name="Lindquist E.A."/>
            <person name="Grimwood J."/>
            <person name="Barry K."/>
            <person name="Rokhsar D.S."/>
            <person name="Schmutz J."/>
            <person name="Stiller J.W."/>
            <person name="Grossman A.R."/>
            <person name="Prochnik S.E."/>
        </authorList>
    </citation>
    <scope>NUCLEOTIDE SEQUENCE [LARGE SCALE GENOMIC DNA]</scope>
    <source>
        <strain evidence="1">4086291</strain>
    </source>
</reference>
<organism evidence="1 2">
    <name type="scientific">Porphyra umbilicalis</name>
    <name type="common">Purple laver</name>
    <name type="synonym">Red alga</name>
    <dbReference type="NCBI Taxonomy" id="2786"/>
    <lineage>
        <taxon>Eukaryota</taxon>
        <taxon>Rhodophyta</taxon>
        <taxon>Bangiophyceae</taxon>
        <taxon>Bangiales</taxon>
        <taxon>Bangiaceae</taxon>
        <taxon>Porphyra</taxon>
    </lineage>
</organism>
<sequence length="139" mass="15749">MGSPASGAPAFCSSNLYTKWSNWGRLRTAPDTRANREAYYAGTLQATEVHECKHMRLRGGTTSSHVRYGCYHKRKWRKEGHNRWAVLWDMSFEGRPTWSSMSVAGGGLAANCEPHELVNCNGLRFIWDRPRGSCALRRT</sequence>